<evidence type="ECO:0000313" key="1">
    <source>
        <dbReference type="EMBL" id="CAB5500124.1"/>
    </source>
</evidence>
<dbReference type="EMBL" id="CAHJWF010000163">
    <property type="protein sequence ID" value="CAB5500124.1"/>
    <property type="molecule type" value="Genomic_DNA"/>
</dbReference>
<evidence type="ECO:0000313" key="2">
    <source>
        <dbReference type="Proteomes" id="UP000626656"/>
    </source>
</evidence>
<sequence>MINDTDFNNLTHQLHLAYYDARKHKRNTQNQLEFELDYDVKLIELAEQIYHRTYQPKPSVVFMVNKPVKREIFAADFSDRVVHHLIYRAIYGDIEKCFINDSYSCRKNKGSLYGIKRATKFIRSATDNYQKQAFILKLDIQGYFMHIKHEVIYQKVLKILDKNKTYNGLSFELIDYLMK</sequence>
<protein>
    <recommendedName>
        <fullName evidence="3">Reverse transcriptase domain-containing protein</fullName>
    </recommendedName>
</protein>
<organism evidence="1 2">
    <name type="scientific">Bathymodiolus thermophilus thioautotrophic gill symbiont</name>
    <dbReference type="NCBI Taxonomy" id="2360"/>
    <lineage>
        <taxon>Bacteria</taxon>
        <taxon>Pseudomonadati</taxon>
        <taxon>Pseudomonadota</taxon>
        <taxon>Gammaproteobacteria</taxon>
        <taxon>sulfur-oxidizing symbionts</taxon>
    </lineage>
</organism>
<gene>
    <name evidence="1" type="ORF">AZO1586I_602</name>
</gene>
<evidence type="ECO:0008006" key="3">
    <source>
        <dbReference type="Google" id="ProtNLM"/>
    </source>
</evidence>
<dbReference type="RefSeq" id="WP_202775603.1">
    <property type="nucleotide sequence ID" value="NZ_CAHJWF010000163.1"/>
</dbReference>
<dbReference type="InterPro" id="IPR043502">
    <property type="entry name" value="DNA/RNA_pol_sf"/>
</dbReference>
<proteinExistence type="predicted"/>
<comment type="caution">
    <text evidence="1">The sequence shown here is derived from an EMBL/GenBank/DDBJ whole genome shotgun (WGS) entry which is preliminary data.</text>
</comment>
<accession>A0ABN7G913</accession>
<dbReference type="SUPFAM" id="SSF56672">
    <property type="entry name" value="DNA/RNA polymerases"/>
    <property type="match status" value="1"/>
</dbReference>
<name>A0ABN7G913_9GAMM</name>
<dbReference type="Proteomes" id="UP000626656">
    <property type="component" value="Unassembled WGS sequence"/>
</dbReference>
<reference evidence="1 2" key="1">
    <citation type="submission" date="2020-05" db="EMBL/GenBank/DDBJ databases">
        <authorList>
            <person name="Petersen J."/>
            <person name="Sayavedra L."/>
        </authorList>
    </citation>
    <scope>NUCLEOTIDE SEQUENCE [LARGE SCALE GENOMIC DNA]</scope>
    <source>
        <strain evidence="1">B azoricus SOX ET2 1586I</strain>
    </source>
</reference>
<keyword evidence="2" id="KW-1185">Reference proteome</keyword>